<accession>A0A256IHJ6</accession>
<dbReference type="InterPro" id="IPR015421">
    <property type="entry name" value="PyrdxlP-dep_Trfase_major"/>
</dbReference>
<dbReference type="GO" id="GO:0030170">
    <property type="term" value="F:pyridoxal phosphate binding"/>
    <property type="evidence" value="ECO:0007669"/>
    <property type="project" value="InterPro"/>
</dbReference>
<dbReference type="RefSeq" id="WP_094532599.1">
    <property type="nucleotide sequence ID" value="NZ_NHPJ01000094.1"/>
</dbReference>
<protein>
    <submittedName>
        <fullName evidence="3">Aminotransferase</fullName>
    </submittedName>
</protein>
<feature type="domain" description="Aminotransferase class I/classII large" evidence="2">
    <location>
        <begin position="41"/>
        <end position="359"/>
    </location>
</feature>
<name>A0A256IHJ6_9EURY</name>
<gene>
    <name evidence="3" type="ORF">DJ70_10075</name>
</gene>
<evidence type="ECO:0000313" key="4">
    <source>
        <dbReference type="Proteomes" id="UP000216308"/>
    </source>
</evidence>
<dbReference type="InterPro" id="IPR004839">
    <property type="entry name" value="Aminotransferase_I/II_large"/>
</dbReference>
<keyword evidence="3" id="KW-0808">Transferase</keyword>
<evidence type="ECO:0000259" key="2">
    <source>
        <dbReference type="Pfam" id="PF00155"/>
    </source>
</evidence>
<dbReference type="PANTHER" id="PTHR43510:SF1">
    <property type="entry name" value="AMINOTRANSFERASE FUNCTION, HYPOTHETICAL (EUROFUNG)"/>
    <property type="match status" value="1"/>
</dbReference>
<dbReference type="CDD" id="cd00609">
    <property type="entry name" value="AAT_like"/>
    <property type="match status" value="1"/>
</dbReference>
<dbReference type="Gene3D" id="3.40.640.10">
    <property type="entry name" value="Type I PLP-dependent aspartate aminotransferase-like (Major domain)"/>
    <property type="match status" value="1"/>
</dbReference>
<dbReference type="OrthoDB" id="33635at2157"/>
<organism evidence="3 4">
    <name type="scientific">Halorubrum halodurans</name>
    <dbReference type="NCBI Taxonomy" id="1383851"/>
    <lineage>
        <taxon>Archaea</taxon>
        <taxon>Methanobacteriati</taxon>
        <taxon>Methanobacteriota</taxon>
        <taxon>Stenosarchaea group</taxon>
        <taxon>Halobacteria</taxon>
        <taxon>Halobacteriales</taxon>
        <taxon>Haloferacaceae</taxon>
        <taxon>Halorubrum</taxon>
    </lineage>
</organism>
<dbReference type="EMBL" id="NHPJ01000094">
    <property type="protein sequence ID" value="OYR56031.1"/>
    <property type="molecule type" value="Genomic_DNA"/>
</dbReference>
<keyword evidence="4" id="KW-1185">Reference proteome</keyword>
<dbReference type="Gene3D" id="3.90.1150.10">
    <property type="entry name" value="Aspartate Aminotransferase, domain 1"/>
    <property type="match status" value="1"/>
</dbReference>
<dbReference type="PANTHER" id="PTHR43510">
    <property type="entry name" value="AMINOTRANSFERASE FUNCTION, HYPOTHETICAL (EUROFUNG)"/>
    <property type="match status" value="1"/>
</dbReference>
<keyword evidence="3" id="KW-0032">Aminotransferase</keyword>
<sequence>MDIDPFGLERWFARYEHEADVMLAESGIRSLEADRFDLDPGEVGYVIPTNGDPEFRARVGDRYGRSADEVLFTCGTQEANFLTYLSLVASSDPVGDDGIGSGSHAVVVTPTYQALHAVPEAFGEVTRVELSPPEWELDPDAVADAVREDTAVVVVNNPNNPTGRYHAEERVREVYDVAAENDAYLLCDEVYRLLASSPQKPVASFGAHGISTTSLTKAYGLSGLRFGWIAGPEPVIERAWRWKDYTTISPSIFGQHVAKQALGRREEGILAENRELADGNRERIAAWVDRHGLEWHEPASVNAFPTIPEGFADAREFCRTVVEEAGVVLAPGDLFGFSDRFRIGFGHRRETLEEGLDRVSGVIEAHAAGGSEANGDGETVDDAVPDGGSR</sequence>
<dbReference type="Proteomes" id="UP000216308">
    <property type="component" value="Unassembled WGS sequence"/>
</dbReference>
<evidence type="ECO:0000256" key="1">
    <source>
        <dbReference type="SAM" id="MobiDB-lite"/>
    </source>
</evidence>
<dbReference type="GO" id="GO:0008483">
    <property type="term" value="F:transaminase activity"/>
    <property type="evidence" value="ECO:0007669"/>
    <property type="project" value="UniProtKB-KW"/>
</dbReference>
<reference evidence="3 4" key="1">
    <citation type="journal article" date="2014" name="Front. Microbiol.">
        <title>Population and genomic analysis of the genus Halorubrum.</title>
        <authorList>
            <person name="Fullmer M.S."/>
            <person name="Soucy S.M."/>
            <person name="Swithers K.S."/>
            <person name="Makkay A.M."/>
            <person name="Wheeler R."/>
            <person name="Ventosa A."/>
            <person name="Gogarten J.P."/>
            <person name="Papke R.T."/>
        </authorList>
    </citation>
    <scope>NUCLEOTIDE SEQUENCE [LARGE SCALE GENOMIC DNA]</scope>
    <source>
        <strain evidence="3 4">Cb34</strain>
    </source>
</reference>
<dbReference type="InterPro" id="IPR015424">
    <property type="entry name" value="PyrdxlP-dep_Trfase"/>
</dbReference>
<dbReference type="AlphaFoldDB" id="A0A256IHJ6"/>
<dbReference type="SUPFAM" id="SSF53383">
    <property type="entry name" value="PLP-dependent transferases"/>
    <property type="match status" value="1"/>
</dbReference>
<dbReference type="Pfam" id="PF00155">
    <property type="entry name" value="Aminotran_1_2"/>
    <property type="match status" value="1"/>
</dbReference>
<proteinExistence type="predicted"/>
<dbReference type="InterPro" id="IPR015422">
    <property type="entry name" value="PyrdxlP-dep_Trfase_small"/>
</dbReference>
<evidence type="ECO:0000313" key="3">
    <source>
        <dbReference type="EMBL" id="OYR56031.1"/>
    </source>
</evidence>
<comment type="caution">
    <text evidence="3">The sequence shown here is derived from an EMBL/GenBank/DDBJ whole genome shotgun (WGS) entry which is preliminary data.</text>
</comment>
<feature type="region of interest" description="Disordered" evidence="1">
    <location>
        <begin position="368"/>
        <end position="390"/>
    </location>
</feature>